<dbReference type="SMART" id="SM00355">
    <property type="entry name" value="ZnF_C2H2"/>
    <property type="match status" value="3"/>
</dbReference>
<accession>A0A1D2M8I3</accession>
<name>A0A1D2M8I3_ORCCI</name>
<organism evidence="3 4">
    <name type="scientific">Orchesella cincta</name>
    <name type="common">Springtail</name>
    <name type="synonym">Podura cincta</name>
    <dbReference type="NCBI Taxonomy" id="48709"/>
    <lineage>
        <taxon>Eukaryota</taxon>
        <taxon>Metazoa</taxon>
        <taxon>Ecdysozoa</taxon>
        <taxon>Arthropoda</taxon>
        <taxon>Hexapoda</taxon>
        <taxon>Collembola</taxon>
        <taxon>Entomobryomorpha</taxon>
        <taxon>Entomobryoidea</taxon>
        <taxon>Orchesellidae</taxon>
        <taxon>Orchesellinae</taxon>
        <taxon>Orchesella</taxon>
    </lineage>
</organism>
<keyword evidence="4" id="KW-1185">Reference proteome</keyword>
<feature type="compositionally biased region" description="Basic residues" evidence="1">
    <location>
        <begin position="274"/>
        <end position="289"/>
    </location>
</feature>
<evidence type="ECO:0000256" key="1">
    <source>
        <dbReference type="SAM" id="MobiDB-lite"/>
    </source>
</evidence>
<evidence type="ECO:0000313" key="3">
    <source>
        <dbReference type="EMBL" id="ODM89249.1"/>
    </source>
</evidence>
<dbReference type="OrthoDB" id="6077919at2759"/>
<feature type="compositionally biased region" description="Basic and acidic residues" evidence="1">
    <location>
        <begin position="192"/>
        <end position="201"/>
    </location>
</feature>
<dbReference type="EMBL" id="LJIJ01002775">
    <property type="protein sequence ID" value="ODM89249.1"/>
    <property type="molecule type" value="Genomic_DNA"/>
</dbReference>
<dbReference type="InterPro" id="IPR013087">
    <property type="entry name" value="Znf_C2H2_type"/>
</dbReference>
<gene>
    <name evidence="3" type="ORF">Ocin01_17432</name>
</gene>
<comment type="caution">
    <text evidence="3">The sequence shown here is derived from an EMBL/GenBank/DDBJ whole genome shotgun (WGS) entry which is preliminary data.</text>
</comment>
<proteinExistence type="predicted"/>
<feature type="domain" description="C2H2-type" evidence="2">
    <location>
        <begin position="337"/>
        <end position="359"/>
    </location>
</feature>
<sequence length="607" mass="68866">VEGTSLCVDGGGAERCPFCAVPLPPSFTVVHGKLTRLKTETADDRDIGSLSNSGSFLSTENSLVDKQLEVIFILRNILQTPEKKLHQFIKQFGGQLHPEFWFQVCSVCREPVQRFFETLQAISELKKKLTRISKQLKGRIYNTKDVGGAEEGLTCIWEEIRAEVVKDLYRAPVGVEKKTSNQQGTPVDDGDEHMPTSEVRPETVLPDGLPPTVPEEDDKDDSHSDFEPDGGDNEDFNSSSRSDSSEDEKFKPPKRKPVLKRKSNPNSNPDFPPKLKKKSIAKLSRRKGRPAADPSRQYTISRKGSTSYYKCNLCSAIRNPTKRMITHLSCHEKGEGSTCTLCGWLVHPGGMNRHNSHFHPEQNPKEKKKVYFYTCPKCPARSHDHTFMERHLPLHVPSNTEETTTCKFCGWLVPTKRLGVTCQVLHTPKEYRIKKPGRKYEYSRRRFHFIAITAQLSQRGLAFYSSISNYITKTKWSMWLVSSRIVETSLLASSSSAFIWRKITSYLNSLPRKKRETGSVRIVSLFSIRKPNLIIILQKNTRVFCSPVPLATSHSNLTENIESTWRKRKLTQLPKCTHVNCVGKASKSRILQNWDWSLLCVKSVGLS</sequence>
<dbReference type="AlphaFoldDB" id="A0A1D2M8I3"/>
<feature type="region of interest" description="Disordered" evidence="1">
    <location>
        <begin position="176"/>
        <end position="299"/>
    </location>
</feature>
<dbReference type="Proteomes" id="UP000094527">
    <property type="component" value="Unassembled WGS sequence"/>
</dbReference>
<evidence type="ECO:0000313" key="4">
    <source>
        <dbReference type="Proteomes" id="UP000094527"/>
    </source>
</evidence>
<feature type="domain" description="C2H2-type" evidence="2">
    <location>
        <begin position="373"/>
        <end position="395"/>
    </location>
</feature>
<feature type="domain" description="C2H2-type" evidence="2">
    <location>
        <begin position="309"/>
        <end position="331"/>
    </location>
</feature>
<reference evidence="3 4" key="1">
    <citation type="journal article" date="2016" name="Genome Biol. Evol.">
        <title>Gene Family Evolution Reflects Adaptation to Soil Environmental Stressors in the Genome of the Collembolan Orchesella cincta.</title>
        <authorList>
            <person name="Faddeeva-Vakhrusheva A."/>
            <person name="Derks M.F."/>
            <person name="Anvar S.Y."/>
            <person name="Agamennone V."/>
            <person name="Suring W."/>
            <person name="Smit S."/>
            <person name="van Straalen N.M."/>
            <person name="Roelofs D."/>
        </authorList>
    </citation>
    <scope>NUCLEOTIDE SEQUENCE [LARGE SCALE GENOMIC DNA]</scope>
    <source>
        <tissue evidence="3">Mixed pool</tissue>
    </source>
</reference>
<protein>
    <submittedName>
        <fullName evidence="3">Putative zinc finger protein</fullName>
    </submittedName>
</protein>
<feature type="non-terminal residue" evidence="3">
    <location>
        <position position="1"/>
    </location>
</feature>
<evidence type="ECO:0000259" key="2">
    <source>
        <dbReference type="SMART" id="SM00355"/>
    </source>
</evidence>
<feature type="compositionally biased region" description="Basic residues" evidence="1">
    <location>
        <begin position="252"/>
        <end position="263"/>
    </location>
</feature>